<dbReference type="Pfam" id="PF04098">
    <property type="entry name" value="Rad52_Rad22"/>
    <property type="match status" value="1"/>
</dbReference>
<accession>A0A543E9N0</accession>
<dbReference type="RefSeq" id="WP_142018653.1">
    <property type="nucleotide sequence ID" value="NZ_VFPD01000003.1"/>
</dbReference>
<reference evidence="4 5" key="1">
    <citation type="submission" date="2019-06" db="EMBL/GenBank/DDBJ databases">
        <title>Sorghum-associated microbial communities from plants grown in Nebraska, USA.</title>
        <authorList>
            <person name="Schachtman D."/>
        </authorList>
    </citation>
    <scope>NUCLEOTIDE SEQUENCE [LARGE SCALE GENOMIC DNA]</scope>
    <source>
        <strain evidence="4 5">110</strain>
    </source>
</reference>
<dbReference type="AlphaFoldDB" id="A0A543E9N0"/>
<comment type="caution">
    <text evidence="4">The sequence shown here is derived from an EMBL/GenBank/DDBJ whole genome shotgun (WGS) entry which is preliminary data.</text>
</comment>
<gene>
    <name evidence="4" type="ORF">FB551_4076</name>
</gene>
<dbReference type="InterPro" id="IPR041247">
    <property type="entry name" value="Rad52_fam"/>
</dbReference>
<keyword evidence="2" id="KW-0227">DNA damage</keyword>
<sequence length="198" mass="22822">MGVERNQLYRLKEPFKLKWRVKSLLPDNVNPTHMVIVGYIDARQVYERLDQVVRPENWQEDYFECKGKQFCKIGIKIGDEWIWKGDSGTETFADPSKGETSDSVKRAAVHWGINKEAYELGEITIKCKMDNGYPAPCDEAGNILKGDQILAECKRIASSKSELIFDKNVLPRTIYNATVKPEEKKQRRKKSEPKIIMP</sequence>
<evidence type="ECO:0000256" key="3">
    <source>
        <dbReference type="ARBA" id="ARBA00023204"/>
    </source>
</evidence>
<comment type="similarity">
    <text evidence="1">Belongs to the RAD52 family.</text>
</comment>
<proteinExistence type="inferred from homology"/>
<name>A0A543E9N0_9FLAO</name>
<evidence type="ECO:0000313" key="5">
    <source>
        <dbReference type="Proteomes" id="UP000316437"/>
    </source>
</evidence>
<evidence type="ECO:0008006" key="6">
    <source>
        <dbReference type="Google" id="ProtNLM"/>
    </source>
</evidence>
<dbReference type="GO" id="GO:0006281">
    <property type="term" value="P:DNA repair"/>
    <property type="evidence" value="ECO:0007669"/>
    <property type="project" value="UniProtKB-KW"/>
</dbReference>
<dbReference type="EMBL" id="VFPD01000003">
    <property type="protein sequence ID" value="TQM18295.1"/>
    <property type="molecule type" value="Genomic_DNA"/>
</dbReference>
<evidence type="ECO:0000256" key="1">
    <source>
        <dbReference type="ARBA" id="ARBA00006638"/>
    </source>
</evidence>
<evidence type="ECO:0000313" key="4">
    <source>
        <dbReference type="EMBL" id="TQM18295.1"/>
    </source>
</evidence>
<protein>
    <recommendedName>
        <fullName evidence="6">Rad52/22 family double-strand break repair protein</fullName>
    </recommendedName>
</protein>
<keyword evidence="3" id="KW-0234">DNA repair</keyword>
<keyword evidence="5" id="KW-1185">Reference proteome</keyword>
<dbReference type="Proteomes" id="UP000316437">
    <property type="component" value="Unassembled WGS sequence"/>
</dbReference>
<evidence type="ECO:0000256" key="2">
    <source>
        <dbReference type="ARBA" id="ARBA00022763"/>
    </source>
</evidence>
<organism evidence="4 5">
    <name type="scientific">Chryseobacterium aquifrigidense</name>
    <dbReference type="NCBI Taxonomy" id="558021"/>
    <lineage>
        <taxon>Bacteria</taxon>
        <taxon>Pseudomonadati</taxon>
        <taxon>Bacteroidota</taxon>
        <taxon>Flavobacteriia</taxon>
        <taxon>Flavobacteriales</taxon>
        <taxon>Weeksellaceae</taxon>
        <taxon>Chryseobacterium group</taxon>
        <taxon>Chryseobacterium</taxon>
    </lineage>
</organism>